<proteinExistence type="inferred from homology"/>
<feature type="compositionally biased region" description="Polar residues" evidence="2">
    <location>
        <begin position="38"/>
        <end position="59"/>
    </location>
</feature>
<reference evidence="4 5" key="1">
    <citation type="submission" date="2024-01" db="EMBL/GenBank/DDBJ databases">
        <title>A telomere-to-telomere, gap-free genome of sweet tea (Lithocarpus litseifolius).</title>
        <authorList>
            <person name="Zhou J."/>
        </authorList>
    </citation>
    <scope>NUCLEOTIDE SEQUENCE [LARGE SCALE GENOMIC DNA]</scope>
    <source>
        <strain evidence="4">Zhou-2022a</strain>
        <tissue evidence="4">Leaf</tissue>
    </source>
</reference>
<dbReference type="InterPro" id="IPR036045">
    <property type="entry name" value="Sec1-like_sf"/>
</dbReference>
<gene>
    <name evidence="4" type="ORF">SO802_016558</name>
</gene>
<evidence type="ECO:0000256" key="1">
    <source>
        <dbReference type="ARBA" id="ARBA00009884"/>
    </source>
</evidence>
<evidence type="ECO:0000256" key="2">
    <source>
        <dbReference type="SAM" id="MobiDB-lite"/>
    </source>
</evidence>
<comment type="similarity">
    <text evidence="1">Belongs to the STXBP/unc-18/SEC1 family.</text>
</comment>
<protein>
    <submittedName>
        <fullName evidence="4">Uncharacterized protein</fullName>
    </submittedName>
</protein>
<feature type="compositionally biased region" description="Basic and acidic residues" evidence="2">
    <location>
        <begin position="24"/>
        <end position="37"/>
    </location>
</feature>
<name>A0AAW2CZ03_9ROSI</name>
<dbReference type="EMBL" id="JAZDWU010000005">
    <property type="protein sequence ID" value="KAL0002777.1"/>
    <property type="molecule type" value="Genomic_DNA"/>
</dbReference>
<dbReference type="Proteomes" id="UP001459277">
    <property type="component" value="Unassembled WGS sequence"/>
</dbReference>
<organism evidence="4 5">
    <name type="scientific">Lithocarpus litseifolius</name>
    <dbReference type="NCBI Taxonomy" id="425828"/>
    <lineage>
        <taxon>Eukaryota</taxon>
        <taxon>Viridiplantae</taxon>
        <taxon>Streptophyta</taxon>
        <taxon>Embryophyta</taxon>
        <taxon>Tracheophyta</taxon>
        <taxon>Spermatophyta</taxon>
        <taxon>Magnoliopsida</taxon>
        <taxon>eudicotyledons</taxon>
        <taxon>Gunneridae</taxon>
        <taxon>Pentapetalae</taxon>
        <taxon>rosids</taxon>
        <taxon>fabids</taxon>
        <taxon>Fagales</taxon>
        <taxon>Fagaceae</taxon>
        <taxon>Lithocarpus</taxon>
    </lineage>
</organism>
<accession>A0AAW2CZ03</accession>
<keyword evidence="3" id="KW-1133">Transmembrane helix</keyword>
<dbReference type="Pfam" id="PF00995">
    <property type="entry name" value="Sec1"/>
    <property type="match status" value="1"/>
</dbReference>
<evidence type="ECO:0000313" key="5">
    <source>
        <dbReference type="Proteomes" id="UP001459277"/>
    </source>
</evidence>
<keyword evidence="3" id="KW-0812">Transmembrane</keyword>
<dbReference type="PANTHER" id="PTHR11679">
    <property type="entry name" value="VESICLE PROTEIN SORTING-ASSOCIATED"/>
    <property type="match status" value="1"/>
</dbReference>
<dbReference type="AlphaFoldDB" id="A0AAW2CZ03"/>
<feature type="region of interest" description="Disordered" evidence="2">
    <location>
        <begin position="1"/>
        <end position="66"/>
    </location>
</feature>
<dbReference type="SUPFAM" id="SSF56815">
    <property type="entry name" value="Sec1/munc18-like (SM) proteins"/>
    <property type="match status" value="2"/>
</dbReference>
<dbReference type="InterPro" id="IPR001619">
    <property type="entry name" value="Sec1-like"/>
</dbReference>
<comment type="caution">
    <text evidence="4">The sequence shown here is derived from an EMBL/GenBank/DDBJ whole genome shotgun (WGS) entry which is preliminary data.</text>
</comment>
<dbReference type="InterPro" id="IPR027482">
    <property type="entry name" value="Sec1-like_dom2"/>
</dbReference>
<sequence length="901" mass="99438">MKAQETGSTPIRSFQLLRSSSCASEEKRNSQHREKFRSNGSDSEPRQCSSQSHISQRTVTEGAPKHPQELVEEGGCYFLLRIFERGKFFMRSVFMSKNAAQWLMKHIDLIVVGDSSRLFFSFRDGDTAFTLQRSTNSFGQFLLLSELKAGGSRRSVIIPEGKEKYGWRAFGLELRKMLNPSQYAVGGAGQPKFIPLVLRHNLGIQSSRTFAEAVQGFNGRVEDGKQLSTKVKGKLNQLGEEKMGKNQQLTGAKVGVPSVGKPDKRKVGGGDRREQSINEEAEVGEQNLAETRMHFPSSSLNSKAVGKGKKSAVRGWSGRGLVVEVDVTGRRRVSWDRKKGVQRLRWVSRAVEWEHRKEGSEEGSEDFNIESRGHVKPIVGLDPCGDTPVGLPLLMNPELVGPSRFEVGECSVLADPILLTNEAHESVMVASLKTGHDTSFAQTKELGRPAESSWEVDSAVSGGFHVEEPPTIPGQADTVITHFAPQIEAMGRPANSSMVVDNTFSEGFCADEPPMSLGKAETESFKESMGLFLSNLFLSLWRAGIADLGVQDGDRSGWVDFASDTQGIDNPHQGNQLVVTADCGHTEARVSLGVEAGNVDLGMGNVENPSPLMTITPLGLDVVVYLVRSQLDLMKFICSNVHDDVSKGLQREYFVYFVPRRTVVCEKILDEENVYNLMTIGEYPLYIVPLDEDVLSFELDLAYKESQVDGDTSSLWHIAKAIHKFEVCIDLCIIVFFWSDAKGKASVRVADILNRMQAEEPVNSPDMVVPEINTLILLDREVDMVTTMLSQLTYEGLLDEILRQKATSMKQDCTEVTTTTQSVSELKDFVKKLNSLPEMTKVADGRWSVVLVVFIGGITFAEISALRFLSAQEGMAFDLIVGITKIVSGHSLAETFVERLG</sequence>
<keyword evidence="3" id="KW-0472">Membrane</keyword>
<feature type="compositionally biased region" description="Polar residues" evidence="2">
    <location>
        <begin position="1"/>
        <end position="23"/>
    </location>
</feature>
<dbReference type="GO" id="GO:0016192">
    <property type="term" value="P:vesicle-mediated transport"/>
    <property type="evidence" value="ECO:0007669"/>
    <property type="project" value="InterPro"/>
</dbReference>
<evidence type="ECO:0000313" key="4">
    <source>
        <dbReference type="EMBL" id="KAL0002777.1"/>
    </source>
</evidence>
<feature type="region of interest" description="Disordered" evidence="2">
    <location>
        <begin position="241"/>
        <end position="274"/>
    </location>
</feature>
<dbReference type="Gene3D" id="3.40.50.2060">
    <property type="match status" value="1"/>
</dbReference>
<keyword evidence="5" id="KW-1185">Reference proteome</keyword>
<feature type="transmembrane region" description="Helical" evidence="3">
    <location>
        <begin position="847"/>
        <end position="869"/>
    </location>
</feature>
<dbReference type="Gene3D" id="3.40.50.1910">
    <property type="match status" value="2"/>
</dbReference>
<dbReference type="InterPro" id="IPR043154">
    <property type="entry name" value="Sec-1-like_dom1"/>
</dbReference>
<evidence type="ECO:0000256" key="3">
    <source>
        <dbReference type="SAM" id="Phobius"/>
    </source>
</evidence>
<feature type="compositionally biased region" description="Basic and acidic residues" evidence="2">
    <location>
        <begin position="261"/>
        <end position="274"/>
    </location>
</feature>